<evidence type="ECO:0000313" key="1">
    <source>
        <dbReference type="EMBL" id="MBZ5739799.1"/>
    </source>
</evidence>
<protein>
    <submittedName>
        <fullName evidence="1">Uncharacterized protein</fullName>
    </submittedName>
</protein>
<name>A0ABS7UG44_9ACTN</name>
<dbReference type="Proteomes" id="UP000780875">
    <property type="component" value="Unassembled WGS sequence"/>
</dbReference>
<organism evidence="1 2">
    <name type="scientific">Nocardioides mangrovi</name>
    <dbReference type="NCBI Taxonomy" id="2874580"/>
    <lineage>
        <taxon>Bacteria</taxon>
        <taxon>Bacillati</taxon>
        <taxon>Actinomycetota</taxon>
        <taxon>Actinomycetes</taxon>
        <taxon>Propionibacteriales</taxon>
        <taxon>Nocardioidaceae</taxon>
        <taxon>Nocardioides</taxon>
    </lineage>
</organism>
<dbReference type="EMBL" id="JAIQZJ010000010">
    <property type="protein sequence ID" value="MBZ5739799.1"/>
    <property type="molecule type" value="Genomic_DNA"/>
</dbReference>
<gene>
    <name evidence="1" type="ORF">K8U61_16610</name>
</gene>
<dbReference type="RefSeq" id="WP_224124163.1">
    <property type="nucleotide sequence ID" value="NZ_JAIQZJ010000010.1"/>
</dbReference>
<proteinExistence type="predicted"/>
<keyword evidence="2" id="KW-1185">Reference proteome</keyword>
<accession>A0ABS7UG44</accession>
<comment type="caution">
    <text evidence="1">The sequence shown here is derived from an EMBL/GenBank/DDBJ whole genome shotgun (WGS) entry which is preliminary data.</text>
</comment>
<sequence length="200" mass="22417">MSTTVEELRSRLRDPDQVVRAEDLGSAPSHRPLTVFETLPDGRCRTWIRFEGEAIRPREFATEADAVAEAEGRIFETAPQPGSVRHLDGPTPRTVEELKDAMAEIGADPDGVTRAEVVKDSPKIGGLAIFEQQDDGRMRVIAWDRREHASQLYDDESAAVADHFEKVRSGAGHFVTDLRVEQMRVRVRHYRELMAKAGRG</sequence>
<reference evidence="1 2" key="1">
    <citation type="submission" date="2021-09" db="EMBL/GenBank/DDBJ databases">
        <title>Whole genome sequence of Nocardioides sp. GBK3QG-3.</title>
        <authorList>
            <person name="Tuo L."/>
        </authorList>
    </citation>
    <scope>NUCLEOTIDE SEQUENCE [LARGE SCALE GENOMIC DNA]</scope>
    <source>
        <strain evidence="1 2">GBK3QG-3</strain>
    </source>
</reference>
<evidence type="ECO:0000313" key="2">
    <source>
        <dbReference type="Proteomes" id="UP000780875"/>
    </source>
</evidence>